<name>A0ABW2JDJ0_9ACTN</name>
<evidence type="ECO:0000259" key="1">
    <source>
        <dbReference type="Pfam" id="PF11716"/>
    </source>
</evidence>
<dbReference type="InterPro" id="IPR017517">
    <property type="entry name" value="Maleyloyr_isom"/>
</dbReference>
<feature type="domain" description="Mycothiol-dependent maleylpyruvate isomerase metal-binding" evidence="1">
    <location>
        <begin position="12"/>
        <end position="148"/>
    </location>
</feature>
<dbReference type="RefSeq" id="WP_381827163.1">
    <property type="nucleotide sequence ID" value="NZ_JBHTCF010000002.1"/>
</dbReference>
<gene>
    <name evidence="2" type="ORF">ACFQVC_05560</name>
</gene>
<dbReference type="SUPFAM" id="SSF109854">
    <property type="entry name" value="DinB/YfiT-like putative metalloenzymes"/>
    <property type="match status" value="1"/>
</dbReference>
<dbReference type="Pfam" id="PF11716">
    <property type="entry name" value="MDMPI_N"/>
    <property type="match status" value="1"/>
</dbReference>
<dbReference type="EMBL" id="JBHTCF010000002">
    <property type="protein sequence ID" value="MFC7303683.1"/>
    <property type="molecule type" value="Genomic_DNA"/>
</dbReference>
<dbReference type="InterPro" id="IPR024344">
    <property type="entry name" value="MDMPI_metal-binding"/>
</dbReference>
<evidence type="ECO:0000313" key="3">
    <source>
        <dbReference type="Proteomes" id="UP001596523"/>
    </source>
</evidence>
<comment type="caution">
    <text evidence="2">The sequence shown here is derived from an EMBL/GenBank/DDBJ whole genome shotgun (WGS) entry which is preliminary data.</text>
</comment>
<proteinExistence type="predicted"/>
<keyword evidence="3" id="KW-1185">Reference proteome</keyword>
<protein>
    <submittedName>
        <fullName evidence="2">Maleylpyruvate isomerase N-terminal domain-containing protein</fullName>
    </submittedName>
</protein>
<keyword evidence="2" id="KW-0413">Isomerase</keyword>
<dbReference type="Gene3D" id="1.20.120.450">
    <property type="entry name" value="dinb family like domain"/>
    <property type="match status" value="1"/>
</dbReference>
<evidence type="ECO:0000313" key="2">
    <source>
        <dbReference type="EMBL" id="MFC7303683.1"/>
    </source>
</evidence>
<accession>A0ABW2JDJ0</accession>
<dbReference type="NCBIfam" id="TIGR03083">
    <property type="entry name" value="maleylpyruvate isomerase family mycothiol-dependent enzyme"/>
    <property type="match status" value="1"/>
</dbReference>
<dbReference type="GO" id="GO:0016853">
    <property type="term" value="F:isomerase activity"/>
    <property type="evidence" value="ECO:0007669"/>
    <property type="project" value="UniProtKB-KW"/>
</dbReference>
<dbReference type="InterPro" id="IPR034660">
    <property type="entry name" value="DinB/YfiT-like"/>
</dbReference>
<organism evidence="2 3">
    <name type="scientific">Streptomyces monticola</name>
    <dbReference type="NCBI Taxonomy" id="2666263"/>
    <lineage>
        <taxon>Bacteria</taxon>
        <taxon>Bacillati</taxon>
        <taxon>Actinomycetota</taxon>
        <taxon>Actinomycetes</taxon>
        <taxon>Kitasatosporales</taxon>
        <taxon>Streptomycetaceae</taxon>
        <taxon>Streptomyces</taxon>
    </lineage>
</organism>
<reference evidence="3" key="1">
    <citation type="journal article" date="2019" name="Int. J. Syst. Evol. Microbiol.">
        <title>The Global Catalogue of Microorganisms (GCM) 10K type strain sequencing project: providing services to taxonomists for standard genome sequencing and annotation.</title>
        <authorList>
            <consortium name="The Broad Institute Genomics Platform"/>
            <consortium name="The Broad Institute Genome Sequencing Center for Infectious Disease"/>
            <person name="Wu L."/>
            <person name="Ma J."/>
        </authorList>
    </citation>
    <scope>NUCLEOTIDE SEQUENCE [LARGE SCALE GENOMIC DNA]</scope>
    <source>
        <strain evidence="3">SYNS20</strain>
    </source>
</reference>
<sequence length="264" mass="27865">MGSRADGPIEALRAGHEQLTSYVARLAPQDLERMSAADEWTVAQVLSHLGSSAEIGLATLDAARAGSGAPGAEFNEKVWAGWDAMSAPEQAESFPGANEALVARFEELDETARAELTVDLGFLPQPLDIAAFAALRLGEFTYHTWDIEAAFDPAAVLAPTAVAHLFEPLGMLIGFLGDTTPLGDRRLRLAVRAERPDLSPGLELGDGVALTEAPADPDAVLEIPAEAALRLAVGRLAERYTPAGTRLTGGGLTLDELRLVFPGF</sequence>
<dbReference type="Proteomes" id="UP001596523">
    <property type="component" value="Unassembled WGS sequence"/>
</dbReference>